<dbReference type="EMBL" id="CP069370">
    <property type="protein sequence ID" value="QYZ71907.1"/>
    <property type="molecule type" value="Genomic_DNA"/>
</dbReference>
<dbReference type="Proteomes" id="UP000826300">
    <property type="component" value="Chromosome"/>
</dbReference>
<sequence length="104" mass="11004">MLTMPLDVFRLWMQSGLMLAEAQAVIAMRLWGMAGLWNTAPGEMTRMVSEKGEAAVASARAAGRAVAQGKPATDVALAALKPVRARTKSNARRLTRRGPSGPAA</sequence>
<proteinExistence type="predicted"/>
<dbReference type="KEGG" id="nsm:JO391_08840"/>
<reference evidence="1" key="1">
    <citation type="submission" date="2021-02" db="EMBL/GenBank/DDBJ databases">
        <title>Rhodobacter shimadae sp. nov., an aerobic anoxygenic phototrophic bacterium isolated from a hot spring.</title>
        <authorList>
            <person name="Muramatsu S."/>
            <person name="Haruta S."/>
            <person name="Hirose S."/>
            <person name="Hanada S."/>
        </authorList>
    </citation>
    <scope>NUCLEOTIDE SEQUENCE</scope>
    <source>
        <strain evidence="1">N10</strain>
    </source>
</reference>
<organism evidence="1 2">
    <name type="scientific">Neotabrizicola shimadae</name>
    <dbReference type="NCBI Taxonomy" id="2807096"/>
    <lineage>
        <taxon>Bacteria</taxon>
        <taxon>Pseudomonadati</taxon>
        <taxon>Pseudomonadota</taxon>
        <taxon>Alphaproteobacteria</taxon>
        <taxon>Rhodobacterales</taxon>
        <taxon>Paracoccaceae</taxon>
        <taxon>Neotabrizicola</taxon>
    </lineage>
</organism>
<protein>
    <submittedName>
        <fullName evidence="1">Antifreeze protein</fullName>
    </submittedName>
</protein>
<evidence type="ECO:0000313" key="1">
    <source>
        <dbReference type="EMBL" id="QYZ71907.1"/>
    </source>
</evidence>
<accession>A0A8G1EDV6</accession>
<dbReference type="AlphaFoldDB" id="A0A8G1EDV6"/>
<evidence type="ECO:0000313" key="2">
    <source>
        <dbReference type="Proteomes" id="UP000826300"/>
    </source>
</evidence>
<name>A0A8G1EDV6_9RHOB</name>
<gene>
    <name evidence="1" type="ORF">JO391_08840</name>
</gene>
<keyword evidence="2" id="KW-1185">Reference proteome</keyword>